<keyword evidence="2" id="KW-1185">Reference proteome</keyword>
<comment type="caution">
    <text evidence="1">The sequence shown here is derived from an EMBL/GenBank/DDBJ whole genome shotgun (WGS) entry which is preliminary data.</text>
</comment>
<evidence type="ECO:0000313" key="1">
    <source>
        <dbReference type="EMBL" id="MDB9487569.1"/>
    </source>
</evidence>
<sequence>MIKYTEYHEYQGVTYPVVKYEPESEDEVLEYEERELIVRNNLAMANNSCQSAKLHLSCLANPIDKFSENERLNMAYESILVAIKMIQSAQGLLDV</sequence>
<protein>
    <submittedName>
        <fullName evidence="1">Uncharacterized protein</fullName>
    </submittedName>
</protein>
<proteinExistence type="predicted"/>
<name>A0ABT5A6I8_9CYAN</name>
<reference evidence="1 2" key="1">
    <citation type="submission" date="2023-01" db="EMBL/GenBank/DDBJ databases">
        <title>Genomes from the Australian National Cyanobacteria Reference Collection.</title>
        <authorList>
            <person name="Willis A."/>
            <person name="Lee E.M.F."/>
        </authorList>
    </citation>
    <scope>NUCLEOTIDE SEQUENCE [LARGE SCALE GENOMIC DNA]</scope>
    <source>
        <strain evidence="1 2">CS-537/01</strain>
    </source>
</reference>
<dbReference type="Proteomes" id="UP001212123">
    <property type="component" value="Unassembled WGS sequence"/>
</dbReference>
<evidence type="ECO:0000313" key="2">
    <source>
        <dbReference type="Proteomes" id="UP001212123"/>
    </source>
</evidence>
<gene>
    <name evidence="1" type="ORF">PN492_13595</name>
</gene>
<dbReference type="EMBL" id="JAQMTU010000078">
    <property type="protein sequence ID" value="MDB9487569.1"/>
    <property type="molecule type" value="Genomic_DNA"/>
</dbReference>
<dbReference type="RefSeq" id="WP_271805740.1">
    <property type="nucleotide sequence ID" value="NZ_JAQMTU010000078.1"/>
</dbReference>
<accession>A0ABT5A6I8</accession>
<organism evidence="1 2">
    <name type="scientific">Dolichospermum circinale CS-537/01</name>
    <dbReference type="NCBI Taxonomy" id="3021739"/>
    <lineage>
        <taxon>Bacteria</taxon>
        <taxon>Bacillati</taxon>
        <taxon>Cyanobacteriota</taxon>
        <taxon>Cyanophyceae</taxon>
        <taxon>Nostocales</taxon>
        <taxon>Aphanizomenonaceae</taxon>
        <taxon>Dolichospermum</taxon>
        <taxon>Dolichospermum circinale</taxon>
    </lineage>
</organism>